<keyword evidence="2" id="KW-1185">Reference proteome</keyword>
<accession>A0AAV6XK74</accession>
<proteinExistence type="predicted"/>
<organism evidence="1 2">
    <name type="scientific">Buddleja alternifolia</name>
    <dbReference type="NCBI Taxonomy" id="168488"/>
    <lineage>
        <taxon>Eukaryota</taxon>
        <taxon>Viridiplantae</taxon>
        <taxon>Streptophyta</taxon>
        <taxon>Embryophyta</taxon>
        <taxon>Tracheophyta</taxon>
        <taxon>Spermatophyta</taxon>
        <taxon>Magnoliopsida</taxon>
        <taxon>eudicotyledons</taxon>
        <taxon>Gunneridae</taxon>
        <taxon>Pentapetalae</taxon>
        <taxon>asterids</taxon>
        <taxon>lamiids</taxon>
        <taxon>Lamiales</taxon>
        <taxon>Scrophulariaceae</taxon>
        <taxon>Buddlejeae</taxon>
        <taxon>Buddleja</taxon>
    </lineage>
</organism>
<dbReference type="EMBL" id="WHWC01000007">
    <property type="protein sequence ID" value="KAG8379555.1"/>
    <property type="molecule type" value="Genomic_DNA"/>
</dbReference>
<evidence type="ECO:0000313" key="1">
    <source>
        <dbReference type="EMBL" id="KAG8379555.1"/>
    </source>
</evidence>
<comment type="caution">
    <text evidence="1">The sequence shown here is derived from an EMBL/GenBank/DDBJ whole genome shotgun (WGS) entry which is preliminary data.</text>
</comment>
<dbReference type="AlphaFoldDB" id="A0AAV6XK74"/>
<reference evidence="1" key="1">
    <citation type="submission" date="2019-10" db="EMBL/GenBank/DDBJ databases">
        <authorList>
            <person name="Zhang R."/>
            <person name="Pan Y."/>
            <person name="Wang J."/>
            <person name="Ma R."/>
            <person name="Yu S."/>
        </authorList>
    </citation>
    <scope>NUCLEOTIDE SEQUENCE</scope>
    <source>
        <strain evidence="1">LA-IB0</strain>
        <tissue evidence="1">Leaf</tissue>
    </source>
</reference>
<evidence type="ECO:0000313" key="2">
    <source>
        <dbReference type="Proteomes" id="UP000826271"/>
    </source>
</evidence>
<dbReference type="Proteomes" id="UP000826271">
    <property type="component" value="Unassembled WGS sequence"/>
</dbReference>
<name>A0AAV6XK74_9LAMI</name>
<protein>
    <submittedName>
        <fullName evidence="1">Uncharacterized protein</fullName>
    </submittedName>
</protein>
<sequence length="196" mass="21256">MGSLSERCAYWLFARDDGIPWAWGAQVSSAKMVPALGIARRVGCYCGLVWASSRRGNERAVPIGSLSERCTARLFAHDDGIPWAWGAEASRAKMVPTLGIRCAARLFARDDGIPWAWGAQASRAQMVPALGTARWVGCYCGLVWASSRRGNERAIPMGSLSERCAARLFARDDGIPWAWGAQVSRAKVVSALSIAR</sequence>
<gene>
    <name evidence="1" type="ORF">BUALT_Bualt07G0101200</name>
</gene>